<evidence type="ECO:0000256" key="1">
    <source>
        <dbReference type="ARBA" id="ARBA00010577"/>
    </source>
</evidence>
<dbReference type="Pfam" id="PF03963">
    <property type="entry name" value="FlgD"/>
    <property type="match status" value="1"/>
</dbReference>
<dbReference type="InterPro" id="IPR005648">
    <property type="entry name" value="FlgD"/>
</dbReference>
<evidence type="ECO:0000256" key="2">
    <source>
        <dbReference type="ARBA" id="ARBA00016013"/>
    </source>
</evidence>
<proteinExistence type="inferred from homology"/>
<keyword evidence="3" id="KW-1005">Bacterial flagellum biogenesis</keyword>
<dbReference type="GO" id="GO:0044781">
    <property type="term" value="P:bacterial-type flagellum organization"/>
    <property type="evidence" value="ECO:0007669"/>
    <property type="project" value="UniProtKB-KW"/>
</dbReference>
<dbReference type="RefSeq" id="WP_167300742.1">
    <property type="nucleotide sequence ID" value="NZ_CP170557.1"/>
</dbReference>
<name>A0A7X5V1Z3_9SPHN</name>
<evidence type="ECO:0000313" key="6">
    <source>
        <dbReference type="Proteomes" id="UP000564677"/>
    </source>
</evidence>
<sequence length="147" mass="15214">MIAQTAPVGAADGGQQNAGAANAATDAFGLGFDALLKIILTQLTYQDPLKPMDNFEFVSQLAQFSQIQQSQTMNDRLEALVSAQATSQATGLLGTTVDVPAGATTLTGLVTAVTFSNGTPRITIKTADNRTISNLAIASISQVRKGN</sequence>
<comment type="similarity">
    <text evidence="1">Belongs to the FlgD family.</text>
</comment>
<evidence type="ECO:0000313" key="5">
    <source>
        <dbReference type="EMBL" id="NIJ66397.1"/>
    </source>
</evidence>
<reference evidence="5 6" key="1">
    <citation type="submission" date="2020-03" db="EMBL/GenBank/DDBJ databases">
        <title>Genomic Encyclopedia of Type Strains, Phase IV (KMG-IV): sequencing the most valuable type-strain genomes for metagenomic binning, comparative biology and taxonomic classification.</title>
        <authorList>
            <person name="Goeker M."/>
        </authorList>
    </citation>
    <scope>NUCLEOTIDE SEQUENCE [LARGE SCALE GENOMIC DNA]</scope>
    <source>
        <strain evidence="5 6">DSM 4733</strain>
    </source>
</reference>
<evidence type="ECO:0000256" key="4">
    <source>
        <dbReference type="ARBA" id="ARBA00024746"/>
    </source>
</evidence>
<organism evidence="5 6">
    <name type="scientific">Sphingomonas leidyi</name>
    <dbReference type="NCBI Taxonomy" id="68569"/>
    <lineage>
        <taxon>Bacteria</taxon>
        <taxon>Pseudomonadati</taxon>
        <taxon>Pseudomonadota</taxon>
        <taxon>Alphaproteobacteria</taxon>
        <taxon>Sphingomonadales</taxon>
        <taxon>Sphingomonadaceae</taxon>
        <taxon>Sphingomonas</taxon>
    </lineage>
</organism>
<keyword evidence="5" id="KW-0966">Cell projection</keyword>
<keyword evidence="5" id="KW-0969">Cilium</keyword>
<keyword evidence="5" id="KW-0282">Flagellum</keyword>
<keyword evidence="6" id="KW-1185">Reference proteome</keyword>
<dbReference type="EMBL" id="JAASQV010000003">
    <property type="protein sequence ID" value="NIJ66397.1"/>
    <property type="molecule type" value="Genomic_DNA"/>
</dbReference>
<dbReference type="AlphaFoldDB" id="A0A7X5V1Z3"/>
<accession>A0A7X5V1Z3</accession>
<evidence type="ECO:0000256" key="3">
    <source>
        <dbReference type="ARBA" id="ARBA00022795"/>
    </source>
</evidence>
<comment type="function">
    <text evidence="4">Required for flagellar hook formation. May act as a scaffolding protein.</text>
</comment>
<gene>
    <name evidence="5" type="ORF">FHR20_003370</name>
</gene>
<comment type="caution">
    <text evidence="5">The sequence shown here is derived from an EMBL/GenBank/DDBJ whole genome shotgun (WGS) entry which is preliminary data.</text>
</comment>
<dbReference type="Proteomes" id="UP000564677">
    <property type="component" value="Unassembled WGS sequence"/>
</dbReference>
<protein>
    <recommendedName>
        <fullName evidence="2">Basal-body rod modification protein FlgD</fullName>
    </recommendedName>
</protein>